<keyword evidence="2" id="KW-0067">ATP-binding</keyword>
<feature type="compositionally biased region" description="Low complexity" evidence="1">
    <location>
        <begin position="240"/>
        <end position="267"/>
    </location>
</feature>
<dbReference type="AlphaFoldDB" id="A0A6J4H690"/>
<gene>
    <name evidence="2" type="ORF">AVDCRST_MAG08-255</name>
</gene>
<sequence length="346" mass="36962">ERAHLGSHRPQEALPPPRRVLRRRHRTRLRRGRHFVPHRPQRNPGAGGGERLRQVHGRQGHPEALRPHRRSGGAGRAADRRPLARRAPAHAPARAGGVPGPVQLAQPADAGARHPGRAHPQLRLGQILGRPGGTSRRPDGQGPPAARRREPLAARVQRGAAPAHRHRPRPRGRAGPHHLRRGGLGARRFGQGADRQPAPGPPERVAPRPAVHLPRPGHRGAHDAPGRGDVPRQDRGGGAQAQPLRRAQAPLHGSAALRRAGADARCAARAHHPQGRRAEPDQPAQGLPLPHPLPLRLRPLPGGGAAPRRRRHGAGARPPRRLPPARPAGERQPAGRGEGRGGAAGL</sequence>
<reference evidence="2" key="1">
    <citation type="submission" date="2020-02" db="EMBL/GenBank/DDBJ databases">
        <authorList>
            <person name="Meier V. D."/>
        </authorList>
    </citation>
    <scope>NUCLEOTIDE SEQUENCE</scope>
    <source>
        <strain evidence="2">AVDCRST_MAG08</strain>
    </source>
</reference>
<feature type="compositionally biased region" description="Low complexity" evidence="1">
    <location>
        <begin position="282"/>
        <end position="300"/>
    </location>
</feature>
<accession>A0A6J4H690</accession>
<keyword evidence="2" id="KW-0547">Nucleotide-binding</keyword>
<feature type="non-terminal residue" evidence="2">
    <location>
        <position position="1"/>
    </location>
</feature>
<dbReference type="EMBL" id="CADCTG010000025">
    <property type="protein sequence ID" value="CAA9213602.1"/>
    <property type="molecule type" value="Genomic_DNA"/>
</dbReference>
<feature type="compositionally biased region" description="Low complexity" evidence="1">
    <location>
        <begin position="153"/>
        <end position="162"/>
    </location>
</feature>
<feature type="compositionally biased region" description="Basic and acidic residues" evidence="1">
    <location>
        <begin position="220"/>
        <end position="235"/>
    </location>
</feature>
<feature type="compositionally biased region" description="Basic residues" evidence="1">
    <location>
        <begin position="163"/>
        <end position="181"/>
    </location>
</feature>
<name>A0A6J4H690_9PROT</name>
<evidence type="ECO:0000256" key="1">
    <source>
        <dbReference type="SAM" id="MobiDB-lite"/>
    </source>
</evidence>
<feature type="non-terminal residue" evidence="2">
    <location>
        <position position="346"/>
    </location>
</feature>
<dbReference type="GO" id="GO:0005524">
    <property type="term" value="F:ATP binding"/>
    <property type="evidence" value="ECO:0007669"/>
    <property type="project" value="UniProtKB-KW"/>
</dbReference>
<feature type="region of interest" description="Disordered" evidence="1">
    <location>
        <begin position="1"/>
        <end position="346"/>
    </location>
</feature>
<feature type="compositionally biased region" description="Basic residues" evidence="1">
    <location>
        <begin position="19"/>
        <end position="41"/>
    </location>
</feature>
<organism evidence="2">
    <name type="scientific">uncultured Acetobacteraceae bacterium</name>
    <dbReference type="NCBI Taxonomy" id="169975"/>
    <lineage>
        <taxon>Bacteria</taxon>
        <taxon>Pseudomonadati</taxon>
        <taxon>Pseudomonadota</taxon>
        <taxon>Alphaproteobacteria</taxon>
        <taxon>Acetobacterales</taxon>
        <taxon>Acetobacteraceae</taxon>
        <taxon>environmental samples</taxon>
    </lineage>
</organism>
<proteinExistence type="predicted"/>
<protein>
    <submittedName>
        <fullName evidence="2">Oligopeptide transport ATP-binding protein OppF</fullName>
    </submittedName>
</protein>
<feature type="compositionally biased region" description="Basic residues" evidence="1">
    <location>
        <begin position="307"/>
        <end position="320"/>
    </location>
</feature>
<evidence type="ECO:0000313" key="2">
    <source>
        <dbReference type="EMBL" id="CAA9213602.1"/>
    </source>
</evidence>